<sequence>MLLTVEGGGFFSSSASGYRNGLALIFLGQQQNQGEVLSTSWTSRYKLIQQEEAAYLELQLASKKNRVSSRRCTSFVCFCPSSTGLEPPSPPVQYKYGCSENCPVSYQNVNYITDQENEVFYLKSSLRKPSDHRAPTACEDDMGRNGNGLLESSGGKKVHWTDACGKELAEIREFEVGDESASDSEEESRQGCTCAIM</sequence>
<dbReference type="PANTHER" id="PTHR33401">
    <property type="entry name" value="LIGHT-HARVESTING COMPLEX-LIKE PROTEIN OHP2, CHLOROPLASTIC"/>
    <property type="match status" value="1"/>
</dbReference>
<evidence type="ECO:0000313" key="2">
    <source>
        <dbReference type="EMBL" id="KAI3919876.1"/>
    </source>
</evidence>
<reference evidence="2" key="1">
    <citation type="submission" date="2022-04" db="EMBL/GenBank/DDBJ databases">
        <title>A functionally conserved STORR gene fusion in Papaver species that diverged 16.8 million years ago.</title>
        <authorList>
            <person name="Catania T."/>
        </authorList>
    </citation>
    <scope>NUCLEOTIDE SEQUENCE</scope>
    <source>
        <strain evidence="2">S-188037</strain>
    </source>
</reference>
<dbReference type="AlphaFoldDB" id="A0AAD4SST9"/>
<keyword evidence="3" id="KW-1185">Reference proteome</keyword>
<comment type="caution">
    <text evidence="2">The sequence shown here is derived from an EMBL/GenBank/DDBJ whole genome shotgun (WGS) entry which is preliminary data.</text>
</comment>
<protein>
    <submittedName>
        <fullName evidence="2">Uncharacterized protein</fullName>
    </submittedName>
</protein>
<name>A0AAD4SST9_9MAGN</name>
<feature type="compositionally biased region" description="Acidic residues" evidence="1">
    <location>
        <begin position="176"/>
        <end position="186"/>
    </location>
</feature>
<accession>A0AAD4SST9</accession>
<feature type="region of interest" description="Disordered" evidence="1">
    <location>
        <begin position="175"/>
        <end position="197"/>
    </location>
</feature>
<organism evidence="2 3">
    <name type="scientific">Papaver atlanticum</name>
    <dbReference type="NCBI Taxonomy" id="357466"/>
    <lineage>
        <taxon>Eukaryota</taxon>
        <taxon>Viridiplantae</taxon>
        <taxon>Streptophyta</taxon>
        <taxon>Embryophyta</taxon>
        <taxon>Tracheophyta</taxon>
        <taxon>Spermatophyta</taxon>
        <taxon>Magnoliopsida</taxon>
        <taxon>Ranunculales</taxon>
        <taxon>Papaveraceae</taxon>
        <taxon>Papaveroideae</taxon>
        <taxon>Papaver</taxon>
    </lineage>
</organism>
<dbReference type="PANTHER" id="PTHR33401:SF3">
    <property type="entry name" value="LOW AFFINITY POTASSIUM TRANSPORT SYSTEM PROTEIN"/>
    <property type="match status" value="1"/>
</dbReference>
<proteinExistence type="predicted"/>
<dbReference type="Proteomes" id="UP001202328">
    <property type="component" value="Unassembled WGS sequence"/>
</dbReference>
<evidence type="ECO:0000256" key="1">
    <source>
        <dbReference type="SAM" id="MobiDB-lite"/>
    </source>
</evidence>
<evidence type="ECO:0000313" key="3">
    <source>
        <dbReference type="Proteomes" id="UP001202328"/>
    </source>
</evidence>
<gene>
    <name evidence="2" type="ORF">MKW98_001132</name>
</gene>
<dbReference type="EMBL" id="JAJJMB010008870">
    <property type="protein sequence ID" value="KAI3919876.1"/>
    <property type="molecule type" value="Genomic_DNA"/>
</dbReference>